<reference evidence="1 2" key="1">
    <citation type="submission" date="2016-01" db="EMBL/GenBank/DDBJ databases">
        <title>Genome sequencing of Roseivirga spongicola UST030701-084.</title>
        <authorList>
            <person name="Selvaratnam C."/>
            <person name="Thevarajoo S."/>
            <person name="Goh K.M."/>
            <person name="Ee R."/>
            <person name="Chan K.-G."/>
            <person name="Chong C.S."/>
        </authorList>
    </citation>
    <scope>NUCLEOTIDE SEQUENCE [LARGE SCALE GENOMIC DNA]</scope>
    <source>
        <strain evidence="1 2">UST030701-084</strain>
    </source>
</reference>
<evidence type="ECO:0000313" key="2">
    <source>
        <dbReference type="Proteomes" id="UP000075606"/>
    </source>
</evidence>
<organism evidence="1 2">
    <name type="scientific">Roseivirga spongicola</name>
    <dbReference type="NCBI Taxonomy" id="333140"/>
    <lineage>
        <taxon>Bacteria</taxon>
        <taxon>Pseudomonadati</taxon>
        <taxon>Bacteroidota</taxon>
        <taxon>Cytophagia</taxon>
        <taxon>Cytophagales</taxon>
        <taxon>Roseivirgaceae</taxon>
        <taxon>Roseivirga</taxon>
    </lineage>
</organism>
<dbReference type="Proteomes" id="UP000075606">
    <property type="component" value="Unassembled WGS sequence"/>
</dbReference>
<dbReference type="EMBL" id="LRPC01000001">
    <property type="protein sequence ID" value="KYG77530.1"/>
    <property type="molecule type" value="Genomic_DNA"/>
</dbReference>
<proteinExistence type="predicted"/>
<comment type="caution">
    <text evidence="1">The sequence shown here is derived from an EMBL/GenBank/DDBJ whole genome shotgun (WGS) entry which is preliminary data.</text>
</comment>
<accession>A0A150XFM8</accession>
<gene>
    <name evidence="1" type="ORF">AWW68_01800</name>
</gene>
<dbReference type="OrthoDB" id="7061679at2"/>
<keyword evidence="2" id="KW-1185">Reference proteome</keyword>
<name>A0A150XFM8_9BACT</name>
<evidence type="ECO:0000313" key="1">
    <source>
        <dbReference type="EMBL" id="KYG77530.1"/>
    </source>
</evidence>
<dbReference type="RefSeq" id="WP_068215965.1">
    <property type="nucleotide sequence ID" value="NZ_CP139724.1"/>
</dbReference>
<protein>
    <submittedName>
        <fullName evidence="1">Uncharacterized protein</fullName>
    </submittedName>
</protein>
<dbReference type="AlphaFoldDB" id="A0A150XFM8"/>
<sequence>MSRSFDTKQLKDESLKKLYDYILHRATHIFEVFRDVYFPGSKNKELVIGYLHSTHFQAEAYRSKIDSFNIGIHSPTILLSRTLFDVLVTDDKYGGYITGELSNNVTFPFRLINDVRNIYNQKEVLITKDSNRTLVSSVLTDLTGTFIALHEIGHIVLGHVDFTKAEFGDDQLLEIFSFKKRRLREAENRQAMEHDADMIAARLIPQYIEQLHTKILEDNRYQLAFRKIHESDRMLELLTALSTSAIYAMFLYMFGPNTVRDFRYTAHHHPLTRIRNVVNGIVQTLSERWDFDLDLFDTFYEQMQISIQDIFAYNGMINSFLFKDSTPEKVKNDLARIQELAFKNRSLSQPWSWLPKTEWIN</sequence>